<gene>
    <name evidence="4" type="primary">6054436</name>
    <name evidence="3" type="ORF">CpipJ_CPIJ019816</name>
</gene>
<keyword evidence="5" id="KW-1185">Reference proteome</keyword>
<evidence type="ECO:0000313" key="3">
    <source>
        <dbReference type="EMBL" id="EDS33255.1"/>
    </source>
</evidence>
<keyword evidence="1" id="KW-0433">Leucine-rich repeat</keyword>
<dbReference type="HOGENOM" id="CLU_1148173_0_0_1"/>
<protein>
    <recommendedName>
        <fullName evidence="6">Leucine-rich immune protein (Short)</fullName>
    </recommendedName>
</protein>
<dbReference type="InParanoid" id="B0XL26"/>
<dbReference type="Pfam" id="PF13855">
    <property type="entry name" value="LRR_8"/>
    <property type="match status" value="1"/>
</dbReference>
<dbReference type="Gene3D" id="3.80.10.10">
    <property type="entry name" value="Ribonuclease Inhibitor"/>
    <property type="match status" value="1"/>
</dbReference>
<dbReference type="AlphaFoldDB" id="B0XL26"/>
<dbReference type="InterPro" id="IPR001611">
    <property type="entry name" value="Leu-rich_rpt"/>
</dbReference>
<dbReference type="VEuPathDB" id="VectorBase:CQUJHB009149"/>
<dbReference type="InterPro" id="IPR032675">
    <property type="entry name" value="LRR_dom_sf"/>
</dbReference>
<dbReference type="KEGG" id="cqu:CpipJ_CPIJ019816"/>
<evidence type="ECO:0008006" key="6">
    <source>
        <dbReference type="Google" id="ProtNLM"/>
    </source>
</evidence>
<proteinExistence type="predicted"/>
<dbReference type="EnsemblMetazoa" id="CPIJ019816-RA">
    <property type="protein sequence ID" value="CPIJ019816-PA"/>
    <property type="gene ID" value="CPIJ019816"/>
</dbReference>
<keyword evidence="2" id="KW-0677">Repeat</keyword>
<dbReference type="EMBL" id="DS234212">
    <property type="protein sequence ID" value="EDS33255.1"/>
    <property type="molecule type" value="Genomic_DNA"/>
</dbReference>
<dbReference type="Proteomes" id="UP000002320">
    <property type="component" value="Unassembled WGS sequence"/>
</dbReference>
<dbReference type="InterPro" id="IPR050836">
    <property type="entry name" value="SDS22/Internalin_LRR"/>
</dbReference>
<dbReference type="PANTHER" id="PTHR46652:SF3">
    <property type="entry name" value="LEUCINE-RICH REPEAT-CONTAINING PROTEIN 9"/>
    <property type="match status" value="1"/>
</dbReference>
<evidence type="ECO:0000256" key="1">
    <source>
        <dbReference type="ARBA" id="ARBA00022614"/>
    </source>
</evidence>
<dbReference type="PROSITE" id="PS51450">
    <property type="entry name" value="LRR"/>
    <property type="match status" value="1"/>
</dbReference>
<evidence type="ECO:0000313" key="4">
    <source>
        <dbReference type="EnsemblMetazoa" id="CPIJ019816-PA"/>
    </source>
</evidence>
<dbReference type="SUPFAM" id="SSF52058">
    <property type="entry name" value="L domain-like"/>
    <property type="match status" value="1"/>
</dbReference>
<dbReference type="VEuPathDB" id="VectorBase:CPIJ019816"/>
<reference evidence="4" key="2">
    <citation type="submission" date="2020-05" db="UniProtKB">
        <authorList>
            <consortium name="EnsemblMetazoa"/>
        </authorList>
    </citation>
    <scope>IDENTIFICATION</scope>
    <source>
        <strain evidence="4">JHB</strain>
    </source>
</reference>
<organism>
    <name type="scientific">Culex quinquefasciatus</name>
    <name type="common">Southern house mosquito</name>
    <name type="synonym">Culex pungens</name>
    <dbReference type="NCBI Taxonomy" id="7176"/>
    <lineage>
        <taxon>Eukaryota</taxon>
        <taxon>Metazoa</taxon>
        <taxon>Ecdysozoa</taxon>
        <taxon>Arthropoda</taxon>
        <taxon>Hexapoda</taxon>
        <taxon>Insecta</taxon>
        <taxon>Pterygota</taxon>
        <taxon>Neoptera</taxon>
        <taxon>Endopterygota</taxon>
        <taxon>Diptera</taxon>
        <taxon>Nematocera</taxon>
        <taxon>Culicoidea</taxon>
        <taxon>Culicidae</taxon>
        <taxon>Culicinae</taxon>
        <taxon>Culicini</taxon>
        <taxon>Culex</taxon>
        <taxon>Culex</taxon>
    </lineage>
</organism>
<dbReference type="OrthoDB" id="676979at2759"/>
<evidence type="ECO:0000256" key="2">
    <source>
        <dbReference type="ARBA" id="ARBA00022737"/>
    </source>
</evidence>
<evidence type="ECO:0000313" key="5">
    <source>
        <dbReference type="Proteomes" id="UP000002320"/>
    </source>
</evidence>
<dbReference type="PANTHER" id="PTHR46652">
    <property type="entry name" value="LEUCINE-RICH REPEAT AND IQ DOMAIN-CONTAINING PROTEIN 1-RELATED"/>
    <property type="match status" value="1"/>
</dbReference>
<accession>B0XL26</accession>
<reference evidence="3" key="1">
    <citation type="submission" date="2007-03" db="EMBL/GenBank/DDBJ databases">
        <title>Annotation of Culex pipiens quinquefasciatus.</title>
        <authorList>
            <consortium name="The Broad Institute Genome Sequencing Platform"/>
            <person name="Atkinson P.W."/>
            <person name="Hemingway J."/>
            <person name="Christensen B.M."/>
            <person name="Higgs S."/>
            <person name="Kodira C."/>
            <person name="Hannick L."/>
            <person name="Megy K."/>
            <person name="O'Leary S."/>
            <person name="Pearson M."/>
            <person name="Haas B.J."/>
            <person name="Mauceli E."/>
            <person name="Wortman J.R."/>
            <person name="Lee N.H."/>
            <person name="Guigo R."/>
            <person name="Stanke M."/>
            <person name="Alvarado L."/>
            <person name="Amedeo P."/>
            <person name="Antoine C.H."/>
            <person name="Arensburger P."/>
            <person name="Bidwell S.L."/>
            <person name="Crawford M."/>
            <person name="Camaro F."/>
            <person name="Devon K."/>
            <person name="Engels R."/>
            <person name="Hammond M."/>
            <person name="Howarth C."/>
            <person name="Koehrsen M."/>
            <person name="Lawson D."/>
            <person name="Montgomery P."/>
            <person name="Nene V."/>
            <person name="Nusbaum C."/>
            <person name="Puiu D."/>
            <person name="Romero-Severson J."/>
            <person name="Severson D.W."/>
            <person name="Shumway M."/>
            <person name="Sisk P."/>
            <person name="Stolte C."/>
            <person name="Zeng Q."/>
            <person name="Eisenstadt E."/>
            <person name="Fraser-Liggett C."/>
            <person name="Strausberg R."/>
            <person name="Galagan J."/>
            <person name="Birren B."/>
            <person name="Collins F.H."/>
        </authorList>
    </citation>
    <scope>NUCLEOTIDE SEQUENCE [LARGE SCALE GENOMIC DNA]</scope>
    <source>
        <strain evidence="3">JHB</strain>
    </source>
</reference>
<sequence>MEDFSGLKLLEAICLSKNKIKKMSVFPAVLPRLERLDISYNKLEIVNMSHFNSFPNLETINLARNRIIEISSDPVELPNLTEFDVSFNRLNEISFEHWNTSSVKQVRIAVNRLTTAHGFPKVFPALQQVSLVSNPFNCDWLDTTQDELKSRNVEIQESSMVTCDKSVTLLEDFKQIIKELQSQVELLKPSSNQNGPTPSGAGNQMQFERQIWRMEQKLESFDKMSSSIARILLGGVNRKNVN</sequence>
<name>B0XL26_CULQU</name>